<sequence length="74" mass="8800">MSFFKTRSNESFFLFRRKCLTLSNLVRYFSNFSSLSPYPQNILDCLLINNHYRRWCFSLSEDENSGDIDGDGWV</sequence>
<name>A0A5D2L6C0_GOSTO</name>
<keyword evidence="2" id="KW-1185">Reference proteome</keyword>
<accession>A0A5D2L6C0</accession>
<protein>
    <submittedName>
        <fullName evidence="1">Uncharacterized protein</fullName>
    </submittedName>
</protein>
<evidence type="ECO:0000313" key="2">
    <source>
        <dbReference type="Proteomes" id="UP000322667"/>
    </source>
</evidence>
<dbReference type="EMBL" id="CM017627">
    <property type="protein sequence ID" value="TYH74680.1"/>
    <property type="molecule type" value="Genomic_DNA"/>
</dbReference>
<dbReference type="AlphaFoldDB" id="A0A5D2L6C0"/>
<dbReference type="Proteomes" id="UP000322667">
    <property type="component" value="Chromosome D05"/>
</dbReference>
<reference evidence="1 2" key="1">
    <citation type="submission" date="2019-07" db="EMBL/GenBank/DDBJ databases">
        <title>WGS assembly of Gossypium tomentosum.</title>
        <authorList>
            <person name="Chen Z.J."/>
            <person name="Sreedasyam A."/>
            <person name="Ando A."/>
            <person name="Song Q."/>
            <person name="De L."/>
            <person name="Hulse-Kemp A."/>
            <person name="Ding M."/>
            <person name="Ye W."/>
            <person name="Kirkbride R."/>
            <person name="Jenkins J."/>
            <person name="Plott C."/>
            <person name="Lovell J."/>
            <person name="Lin Y.-M."/>
            <person name="Vaughn R."/>
            <person name="Liu B."/>
            <person name="Li W."/>
            <person name="Simpson S."/>
            <person name="Scheffler B."/>
            <person name="Saski C."/>
            <person name="Grover C."/>
            <person name="Hu G."/>
            <person name="Conover J."/>
            <person name="Carlson J."/>
            <person name="Shu S."/>
            <person name="Boston L."/>
            <person name="Williams M."/>
            <person name="Peterson D."/>
            <person name="Mcgee K."/>
            <person name="Jones D."/>
            <person name="Wendel J."/>
            <person name="Stelly D."/>
            <person name="Grimwood J."/>
            <person name="Schmutz J."/>
        </authorList>
    </citation>
    <scope>NUCLEOTIDE SEQUENCE [LARGE SCALE GENOMIC DNA]</scope>
    <source>
        <strain evidence="1">7179.01</strain>
    </source>
</reference>
<gene>
    <name evidence="1" type="ORF">ES332_D05G418200v1</name>
</gene>
<proteinExistence type="predicted"/>
<evidence type="ECO:0000313" key="1">
    <source>
        <dbReference type="EMBL" id="TYH74680.1"/>
    </source>
</evidence>
<organism evidence="1 2">
    <name type="scientific">Gossypium tomentosum</name>
    <name type="common">Hawaiian cotton</name>
    <name type="synonym">Gossypium sandvicense</name>
    <dbReference type="NCBI Taxonomy" id="34277"/>
    <lineage>
        <taxon>Eukaryota</taxon>
        <taxon>Viridiplantae</taxon>
        <taxon>Streptophyta</taxon>
        <taxon>Embryophyta</taxon>
        <taxon>Tracheophyta</taxon>
        <taxon>Spermatophyta</taxon>
        <taxon>Magnoliopsida</taxon>
        <taxon>eudicotyledons</taxon>
        <taxon>Gunneridae</taxon>
        <taxon>Pentapetalae</taxon>
        <taxon>rosids</taxon>
        <taxon>malvids</taxon>
        <taxon>Malvales</taxon>
        <taxon>Malvaceae</taxon>
        <taxon>Malvoideae</taxon>
        <taxon>Gossypium</taxon>
    </lineage>
</organism>